<organism evidence="1 2">
    <name type="scientific">Novipirellula artificiosorum</name>
    <dbReference type="NCBI Taxonomy" id="2528016"/>
    <lineage>
        <taxon>Bacteria</taxon>
        <taxon>Pseudomonadati</taxon>
        <taxon>Planctomycetota</taxon>
        <taxon>Planctomycetia</taxon>
        <taxon>Pirellulales</taxon>
        <taxon>Pirellulaceae</taxon>
        <taxon>Novipirellula</taxon>
    </lineage>
</organism>
<sequence length="315" mass="35568">MQLCQARHVLEFSILAVGFSLASFHGQSFSQDASRELALPSVAQVPPESGKRVPITPPEYLGTAVHHMVYLPSNWSQDMVNQGRRYPVIVEYTGNHFPQSFSTGKVEDAGLGFGLSSGQFIWITLPFVDKDHQKNAIRWWGDIDATVEYALVNVPRICQRFGGDPQQVLLCGFSRGAIAVNLIGLHDDRIAKLWCGFVTHDHFDGEREWRKTNWGSPLQDYRLAAEQRLERVAGRPYLVCQAGTTEAIQNYLRSRCSLDAFTFLDVNVHHIFGAFPNETAAAPHTDRWLLKPSDERERAWQWVHRHVGSTLQTGQ</sequence>
<name>A0A5C6DCJ8_9BACT</name>
<evidence type="ECO:0000313" key="2">
    <source>
        <dbReference type="Proteomes" id="UP000319143"/>
    </source>
</evidence>
<dbReference type="OrthoDB" id="253099at2"/>
<gene>
    <name evidence="1" type="ORF">Poly41_46300</name>
</gene>
<accession>A0A5C6DCJ8</accession>
<dbReference type="RefSeq" id="WP_146528853.1">
    <property type="nucleotide sequence ID" value="NZ_SJPV01000008.1"/>
</dbReference>
<comment type="caution">
    <text evidence="1">The sequence shown here is derived from an EMBL/GenBank/DDBJ whole genome shotgun (WGS) entry which is preliminary data.</text>
</comment>
<dbReference type="AlphaFoldDB" id="A0A5C6DCJ8"/>
<evidence type="ECO:0008006" key="3">
    <source>
        <dbReference type="Google" id="ProtNLM"/>
    </source>
</evidence>
<proteinExistence type="predicted"/>
<protein>
    <recommendedName>
        <fullName evidence="3">Alpha/beta hydrolase family protein</fullName>
    </recommendedName>
</protein>
<dbReference type="InterPro" id="IPR029058">
    <property type="entry name" value="AB_hydrolase_fold"/>
</dbReference>
<reference evidence="1 2" key="1">
    <citation type="submission" date="2019-02" db="EMBL/GenBank/DDBJ databases">
        <title>Deep-cultivation of Planctomycetes and their phenomic and genomic characterization uncovers novel biology.</title>
        <authorList>
            <person name="Wiegand S."/>
            <person name="Jogler M."/>
            <person name="Boedeker C."/>
            <person name="Pinto D."/>
            <person name="Vollmers J."/>
            <person name="Rivas-Marin E."/>
            <person name="Kohn T."/>
            <person name="Peeters S.H."/>
            <person name="Heuer A."/>
            <person name="Rast P."/>
            <person name="Oberbeckmann S."/>
            <person name="Bunk B."/>
            <person name="Jeske O."/>
            <person name="Meyerdierks A."/>
            <person name="Storesund J.E."/>
            <person name="Kallscheuer N."/>
            <person name="Luecker S."/>
            <person name="Lage O.M."/>
            <person name="Pohl T."/>
            <person name="Merkel B.J."/>
            <person name="Hornburger P."/>
            <person name="Mueller R.-W."/>
            <person name="Bruemmer F."/>
            <person name="Labrenz M."/>
            <person name="Spormann A.M."/>
            <person name="Op Den Camp H."/>
            <person name="Overmann J."/>
            <person name="Amann R."/>
            <person name="Jetten M.S.M."/>
            <person name="Mascher T."/>
            <person name="Medema M.H."/>
            <person name="Devos D.P."/>
            <person name="Kaster A.-K."/>
            <person name="Ovreas L."/>
            <person name="Rohde M."/>
            <person name="Galperin M.Y."/>
            <person name="Jogler C."/>
        </authorList>
    </citation>
    <scope>NUCLEOTIDE SEQUENCE [LARGE SCALE GENOMIC DNA]</scope>
    <source>
        <strain evidence="1 2">Poly41</strain>
    </source>
</reference>
<keyword evidence="2" id="KW-1185">Reference proteome</keyword>
<dbReference type="SUPFAM" id="SSF53474">
    <property type="entry name" value="alpha/beta-Hydrolases"/>
    <property type="match status" value="2"/>
</dbReference>
<dbReference type="Proteomes" id="UP000319143">
    <property type="component" value="Unassembled WGS sequence"/>
</dbReference>
<evidence type="ECO:0000313" key="1">
    <source>
        <dbReference type="EMBL" id="TWU34482.1"/>
    </source>
</evidence>
<dbReference type="Gene3D" id="3.40.50.1820">
    <property type="entry name" value="alpha/beta hydrolase"/>
    <property type="match status" value="1"/>
</dbReference>
<dbReference type="EMBL" id="SJPV01000008">
    <property type="protein sequence ID" value="TWU34482.1"/>
    <property type="molecule type" value="Genomic_DNA"/>
</dbReference>